<organism evidence="1 2">
    <name type="scientific">Botryobasidium botryosum (strain FD-172 SS1)</name>
    <dbReference type="NCBI Taxonomy" id="930990"/>
    <lineage>
        <taxon>Eukaryota</taxon>
        <taxon>Fungi</taxon>
        <taxon>Dikarya</taxon>
        <taxon>Basidiomycota</taxon>
        <taxon>Agaricomycotina</taxon>
        <taxon>Agaricomycetes</taxon>
        <taxon>Cantharellales</taxon>
        <taxon>Botryobasidiaceae</taxon>
        <taxon>Botryobasidium</taxon>
    </lineage>
</organism>
<protein>
    <submittedName>
        <fullName evidence="1">Uncharacterized protein</fullName>
    </submittedName>
</protein>
<dbReference type="InParanoid" id="A0A067MCR6"/>
<dbReference type="Proteomes" id="UP000027195">
    <property type="component" value="Unassembled WGS sequence"/>
</dbReference>
<sequence>MDHIFTHKGQWRRQYLYCARAAGGGPVVRLAMGCLGVCGSHSPAPCVQPRSESRAAGHPDLSRPIVRVYTASLCVPDLLPQRAIGKGGRWWRTSGADGVRTRLVALAVSGESARAEWVATTIWITSYVHISLFSSPVPTILLFVVALVGWSIGLRTPQFFAPPLREGYLTPLSFPQTCVFRSSCIPRLVRSVFLAFTCRKYSCHSRYPRDISPHVLKHNTRPSPR</sequence>
<evidence type="ECO:0000313" key="2">
    <source>
        <dbReference type="Proteomes" id="UP000027195"/>
    </source>
</evidence>
<keyword evidence="2" id="KW-1185">Reference proteome</keyword>
<dbReference type="EMBL" id="KL198079">
    <property type="protein sequence ID" value="KDQ09356.1"/>
    <property type="molecule type" value="Genomic_DNA"/>
</dbReference>
<accession>A0A067MCR6</accession>
<dbReference type="HOGENOM" id="CLU_1229759_0_0_1"/>
<name>A0A067MCR6_BOTB1</name>
<proteinExistence type="predicted"/>
<reference evidence="2" key="1">
    <citation type="journal article" date="2014" name="Proc. Natl. Acad. Sci. U.S.A.">
        <title>Extensive sampling of basidiomycete genomes demonstrates inadequacy of the white-rot/brown-rot paradigm for wood decay fungi.</title>
        <authorList>
            <person name="Riley R."/>
            <person name="Salamov A.A."/>
            <person name="Brown D.W."/>
            <person name="Nagy L.G."/>
            <person name="Floudas D."/>
            <person name="Held B.W."/>
            <person name="Levasseur A."/>
            <person name="Lombard V."/>
            <person name="Morin E."/>
            <person name="Otillar R."/>
            <person name="Lindquist E.A."/>
            <person name="Sun H."/>
            <person name="LaButti K.M."/>
            <person name="Schmutz J."/>
            <person name="Jabbour D."/>
            <person name="Luo H."/>
            <person name="Baker S.E."/>
            <person name="Pisabarro A.G."/>
            <person name="Walton J.D."/>
            <person name="Blanchette R.A."/>
            <person name="Henrissat B."/>
            <person name="Martin F."/>
            <person name="Cullen D."/>
            <person name="Hibbett D.S."/>
            <person name="Grigoriev I.V."/>
        </authorList>
    </citation>
    <scope>NUCLEOTIDE SEQUENCE [LARGE SCALE GENOMIC DNA]</scope>
    <source>
        <strain evidence="2">FD-172 SS1</strain>
    </source>
</reference>
<gene>
    <name evidence="1" type="ORF">BOTBODRAFT_529457</name>
</gene>
<evidence type="ECO:0000313" key="1">
    <source>
        <dbReference type="EMBL" id="KDQ09356.1"/>
    </source>
</evidence>
<dbReference type="AlphaFoldDB" id="A0A067MCR6"/>